<organism evidence="2 3">
    <name type="scientific">Xylaria bambusicola</name>
    <dbReference type="NCBI Taxonomy" id="326684"/>
    <lineage>
        <taxon>Eukaryota</taxon>
        <taxon>Fungi</taxon>
        <taxon>Dikarya</taxon>
        <taxon>Ascomycota</taxon>
        <taxon>Pezizomycotina</taxon>
        <taxon>Sordariomycetes</taxon>
        <taxon>Xylariomycetidae</taxon>
        <taxon>Xylariales</taxon>
        <taxon>Xylariaceae</taxon>
        <taxon>Xylaria</taxon>
    </lineage>
</organism>
<keyword evidence="3" id="KW-1185">Reference proteome</keyword>
<dbReference type="Pfam" id="PF00107">
    <property type="entry name" value="ADH_zinc_N"/>
    <property type="match status" value="1"/>
</dbReference>
<sequence length="127" mass="12813">MRGISLHPGERVVITPATGHYSAAAVDVAAALGARIIAASRNAAGLAKLEETYPGIVETVQLTGDVNAGGAALAAFGPVDAVVDVSPPAATGAPNFAAALSSLRDGGRVAVVGGRERRRCRFLILRL</sequence>
<evidence type="ECO:0000313" key="2">
    <source>
        <dbReference type="EMBL" id="KAK5630203.1"/>
    </source>
</evidence>
<accession>A0AAN7Z8D1</accession>
<evidence type="ECO:0000259" key="1">
    <source>
        <dbReference type="Pfam" id="PF00107"/>
    </source>
</evidence>
<dbReference type="AlphaFoldDB" id="A0AAN7Z8D1"/>
<dbReference type="Gene3D" id="3.40.50.720">
    <property type="entry name" value="NAD(P)-binding Rossmann-like Domain"/>
    <property type="match status" value="1"/>
</dbReference>
<dbReference type="Proteomes" id="UP001305414">
    <property type="component" value="Unassembled WGS sequence"/>
</dbReference>
<protein>
    <recommendedName>
        <fullName evidence="1">Alcohol dehydrogenase-like C-terminal domain-containing protein</fullName>
    </recommendedName>
</protein>
<proteinExistence type="predicted"/>
<dbReference type="SUPFAM" id="SSF51735">
    <property type="entry name" value="NAD(P)-binding Rossmann-fold domains"/>
    <property type="match status" value="1"/>
</dbReference>
<name>A0AAN7Z8D1_9PEZI</name>
<comment type="caution">
    <text evidence="2">The sequence shown here is derived from an EMBL/GenBank/DDBJ whole genome shotgun (WGS) entry which is preliminary data.</text>
</comment>
<dbReference type="InterPro" id="IPR036291">
    <property type="entry name" value="NAD(P)-bd_dom_sf"/>
</dbReference>
<reference evidence="2 3" key="1">
    <citation type="submission" date="2023-10" db="EMBL/GenBank/DDBJ databases">
        <title>Draft genome sequence of Xylaria bambusicola isolate GMP-LS, the root and basal stem rot pathogen of sugarcane in Indonesia.</title>
        <authorList>
            <person name="Selvaraj P."/>
            <person name="Muralishankar V."/>
            <person name="Muruganantham S."/>
            <person name="Sp S."/>
            <person name="Haryani S."/>
            <person name="Lau K.J.X."/>
            <person name="Naqvi N.I."/>
        </authorList>
    </citation>
    <scope>NUCLEOTIDE SEQUENCE [LARGE SCALE GENOMIC DNA]</scope>
    <source>
        <strain evidence="2">GMP-LS</strain>
    </source>
</reference>
<gene>
    <name evidence="2" type="ORF">RRF57_005918</name>
</gene>
<evidence type="ECO:0000313" key="3">
    <source>
        <dbReference type="Proteomes" id="UP001305414"/>
    </source>
</evidence>
<feature type="domain" description="Alcohol dehydrogenase-like C-terminal" evidence="1">
    <location>
        <begin position="24"/>
        <end position="114"/>
    </location>
</feature>
<dbReference type="EMBL" id="JAWHQM010000015">
    <property type="protein sequence ID" value="KAK5630203.1"/>
    <property type="molecule type" value="Genomic_DNA"/>
</dbReference>
<dbReference type="InterPro" id="IPR013149">
    <property type="entry name" value="ADH-like_C"/>
</dbReference>